<dbReference type="VEuPathDB" id="VectorBase:GAUT046951"/>
<protein>
    <submittedName>
        <fullName evidence="2">Uncharacterized protein</fullName>
    </submittedName>
</protein>
<evidence type="ECO:0000313" key="2">
    <source>
        <dbReference type="EnsemblMetazoa" id="GAUT046951-PA"/>
    </source>
</evidence>
<feature type="region of interest" description="Disordered" evidence="1">
    <location>
        <begin position="81"/>
        <end position="109"/>
    </location>
</feature>
<dbReference type="AlphaFoldDB" id="A0A1A9VTG7"/>
<reference evidence="2" key="1">
    <citation type="submission" date="2020-05" db="UniProtKB">
        <authorList>
            <consortium name="EnsemblMetazoa"/>
        </authorList>
    </citation>
    <scope>IDENTIFICATION</scope>
    <source>
        <strain evidence="2">TTRI</strain>
    </source>
</reference>
<accession>A0A1A9VTG7</accession>
<name>A0A1A9VTG7_GLOAU</name>
<dbReference type="Proteomes" id="UP000078200">
    <property type="component" value="Unassembled WGS sequence"/>
</dbReference>
<evidence type="ECO:0000313" key="3">
    <source>
        <dbReference type="Proteomes" id="UP000078200"/>
    </source>
</evidence>
<evidence type="ECO:0000256" key="1">
    <source>
        <dbReference type="SAM" id="MobiDB-lite"/>
    </source>
</evidence>
<dbReference type="EnsemblMetazoa" id="GAUT046951-RA">
    <property type="protein sequence ID" value="GAUT046951-PA"/>
    <property type="gene ID" value="GAUT046951"/>
</dbReference>
<organism evidence="2 3">
    <name type="scientific">Glossina austeni</name>
    <name type="common">Savannah tsetse fly</name>
    <dbReference type="NCBI Taxonomy" id="7395"/>
    <lineage>
        <taxon>Eukaryota</taxon>
        <taxon>Metazoa</taxon>
        <taxon>Ecdysozoa</taxon>
        <taxon>Arthropoda</taxon>
        <taxon>Hexapoda</taxon>
        <taxon>Insecta</taxon>
        <taxon>Pterygota</taxon>
        <taxon>Neoptera</taxon>
        <taxon>Endopterygota</taxon>
        <taxon>Diptera</taxon>
        <taxon>Brachycera</taxon>
        <taxon>Muscomorpha</taxon>
        <taxon>Hippoboscoidea</taxon>
        <taxon>Glossinidae</taxon>
        <taxon>Glossina</taxon>
    </lineage>
</organism>
<sequence length="109" mass="12784">MISELIDCIGMEDTNSSDGMEIKYFKATSIHPPHYYNSLQQGAKIEERRADIDEQINSLLHNVHTNLREQKLRKIAKRIQKASELKEEEKEEEEEEEEEEENANQPIDI</sequence>
<feature type="compositionally biased region" description="Acidic residues" evidence="1">
    <location>
        <begin position="89"/>
        <end position="102"/>
    </location>
</feature>
<keyword evidence="3" id="KW-1185">Reference proteome</keyword>
<proteinExistence type="predicted"/>